<evidence type="ECO:0000256" key="1">
    <source>
        <dbReference type="ARBA" id="ARBA00008949"/>
    </source>
</evidence>
<dbReference type="GO" id="GO:0006091">
    <property type="term" value="P:generation of precursor metabolites and energy"/>
    <property type="evidence" value="ECO:0007669"/>
    <property type="project" value="InterPro"/>
</dbReference>
<keyword evidence="4" id="KW-0599">Photoprotein</keyword>
<evidence type="ECO:0000313" key="5">
    <source>
        <dbReference type="EMBL" id="AXX69743.1"/>
    </source>
</evidence>
<evidence type="ECO:0000256" key="4">
    <source>
        <dbReference type="ARBA" id="ARBA00023262"/>
    </source>
</evidence>
<dbReference type="EMBL" id="MF503992">
    <property type="protein sequence ID" value="AXX69743.1"/>
    <property type="molecule type" value="mRNA"/>
</dbReference>
<dbReference type="SUPFAM" id="SSF54511">
    <property type="entry name" value="GFP-like"/>
    <property type="match status" value="3"/>
</dbReference>
<keyword evidence="3" id="KW-0455">Luminescence</keyword>
<dbReference type="GO" id="GO:0008218">
    <property type="term" value="P:bioluminescence"/>
    <property type="evidence" value="ECO:0007669"/>
    <property type="project" value="UniProtKB-KW"/>
</dbReference>
<sequence>MASGRDLFSKPMTCRTEIDGEINGKVFKVIGEGDSPGGGDFNIHAYCTSGELPMSWVVMGSPLQYGFHMFASYPDDIVHYFQECFPEGYTLTRTLRFENDGTLTTHHRYALEGNCVKAKVTLKGEAFSPDGPTMTKAFVEQLPNQVQIFPYGSGVRLLSDVIFVKNDGTTQLAHQDCSVKPLGSRKVPLPKFHFLHTQIHQQKDPKDTRDHIVQREISKAQHPWLAGNAVRGRVLFSKPMTSKTEIDGEINGKKFKVIGEGDSPGGGDFTMHAYCTTGELPLSWVVMGSPLQYGFHMFAHYPDEMVHYFQECFPEGYTLTRSLRFENDGTLTTHHNYELSGTCVKAKVTLKGASFDPNGPAMTKGFVEQLPNQVQIFPHDDGIRLLSDVVFVKKDGTTQIAHQDCYVKPVGTRKITLPQFHFLHTQIAQSKDSSDDRDHVVQREVSKASYPFLVNTAATGRALFAKPMTSKTDIDGVINGKKFHVVGEGSSPGGGDFKIHAYCATGKLPMSWVVMGSPLQYGFHMFSYYPEDMVHYFQECFPEGYTLTRSLSFENDGTLTTHHNYKLVGNCVKAKVILNGQGFRPDGPTMTDGFVEQYPSQVQIYPHGVGIRLLSDIVFVKKDGSTQISHQDCTVIPVGETSGTRKIPLPKFHFLYIQILQSKDANDQRDHVVQREISKANDPWLVKST</sequence>
<dbReference type="InterPro" id="IPR009017">
    <property type="entry name" value="GFP"/>
</dbReference>
<dbReference type="AlphaFoldDB" id="A0A5A4MID2"/>
<dbReference type="PRINTS" id="PR01229">
    <property type="entry name" value="GFLUORESCENT"/>
</dbReference>
<keyword evidence="2" id="KW-0157">Chromophore</keyword>
<evidence type="ECO:0000256" key="3">
    <source>
        <dbReference type="ARBA" id="ARBA00023223"/>
    </source>
</evidence>
<evidence type="ECO:0000256" key="2">
    <source>
        <dbReference type="ARBA" id="ARBA00022991"/>
    </source>
</evidence>
<organism evidence="5">
    <name type="scientific">Olindias formosus</name>
    <dbReference type="NCBI Taxonomy" id="1495449"/>
    <lineage>
        <taxon>Eukaryota</taxon>
        <taxon>Metazoa</taxon>
        <taxon>Cnidaria</taxon>
        <taxon>Hydrozoa</taxon>
        <taxon>Trachylinae</taxon>
        <taxon>Limnomedusae</taxon>
        <taxon>Olindiidae</taxon>
        <taxon>Olindias</taxon>
    </lineage>
</organism>
<comment type="similarity">
    <text evidence="1">Belongs to the GFP family.</text>
</comment>
<protein>
    <submittedName>
        <fullName evidence="5">Fluorescent protein 5</fullName>
    </submittedName>
</protein>
<reference evidence="5" key="1">
    <citation type="submission" date="2017-07" db="EMBL/GenBank/DDBJ databases">
        <title>Cloning of a large family of unusual fluorescent proteins from the hydromedusa Olindias formosus.</title>
        <authorList>
            <person name="Lambert G.G."/>
            <person name="Patry W."/>
            <person name="Haddock S.H."/>
            <person name="Shaner N.C."/>
        </authorList>
    </citation>
    <scope>NUCLEOTIDE SEQUENCE</scope>
</reference>
<accession>A0A5A4MID2</accession>
<dbReference type="InterPro" id="IPR011584">
    <property type="entry name" value="GFP-related"/>
</dbReference>
<name>A0A5A4MID2_9CNID</name>
<dbReference type="InterPro" id="IPR000786">
    <property type="entry name" value="Green_fluorescent_prot"/>
</dbReference>
<dbReference type="Gene3D" id="6.20.160.10">
    <property type="match status" value="1"/>
</dbReference>
<dbReference type="Gene3D" id="2.40.155.10">
    <property type="entry name" value="Green fluorescent protein"/>
    <property type="match status" value="3"/>
</dbReference>
<proteinExistence type="evidence at transcript level"/>
<dbReference type="Pfam" id="PF01353">
    <property type="entry name" value="GFP"/>
    <property type="match status" value="3"/>
</dbReference>